<comment type="caution">
    <text evidence="2">The sequence shown here is derived from an EMBL/GenBank/DDBJ whole genome shotgun (WGS) entry which is preliminary data.</text>
</comment>
<protein>
    <submittedName>
        <fullName evidence="2">Uncharacterized protein</fullName>
    </submittedName>
</protein>
<sequence>MVHAFLSSFRITIEIAFHFATGTFASAFPELCHVSYDQRSALLQFDLIPGVNDVHLITLNYTFNELYMVLQIAPEWNGGKWSSMKMETRKSKEQANSDVRSMVQWGNDANLPDIPDNPSMQIMVWDCCGCTVKEIIRTVHAFVCVHNPNIVVLIGVPNIEQRHKKFGPLGHMRFTNVHSMGGGSHGDVVVAYKSYSFEMEPHWHDTNVHSMGGGSHGDVVVAYKSYSFEMEPHWHYGNGFDAVISHMRLLKHFNKAQSLINGRSDTKSSIPSEPVMVLVGAVFPSTIAGVPTAPFAGSKEFAPAAAPGMSDTTGLAISVGTCGTIGFHVLFCLSNFCKFFLRSKEEDRNYFCCLELFAAYFSSIACDWNFLYPFELIETST</sequence>
<feature type="transmembrane region" description="Helical" evidence="1">
    <location>
        <begin position="315"/>
        <end position="337"/>
    </location>
</feature>
<dbReference type="EMBL" id="WJXA01000010">
    <property type="protein sequence ID" value="KAF7130699.1"/>
    <property type="molecule type" value="Genomic_DNA"/>
</dbReference>
<keyword evidence="1" id="KW-1133">Transmembrane helix</keyword>
<feature type="transmembrane region" description="Helical" evidence="1">
    <location>
        <begin position="349"/>
        <end position="371"/>
    </location>
</feature>
<accession>A0A834GBW9</accession>
<dbReference type="AlphaFoldDB" id="A0A834GBW9"/>
<evidence type="ECO:0000313" key="2">
    <source>
        <dbReference type="EMBL" id="KAF7130699.1"/>
    </source>
</evidence>
<gene>
    <name evidence="2" type="ORF">RHSIM_Rhsim10G0120500</name>
</gene>
<dbReference type="Proteomes" id="UP000626092">
    <property type="component" value="Unassembled WGS sequence"/>
</dbReference>
<keyword evidence="1" id="KW-0812">Transmembrane</keyword>
<organism evidence="2 3">
    <name type="scientific">Rhododendron simsii</name>
    <name type="common">Sims's rhododendron</name>
    <dbReference type="NCBI Taxonomy" id="118357"/>
    <lineage>
        <taxon>Eukaryota</taxon>
        <taxon>Viridiplantae</taxon>
        <taxon>Streptophyta</taxon>
        <taxon>Embryophyta</taxon>
        <taxon>Tracheophyta</taxon>
        <taxon>Spermatophyta</taxon>
        <taxon>Magnoliopsida</taxon>
        <taxon>eudicotyledons</taxon>
        <taxon>Gunneridae</taxon>
        <taxon>Pentapetalae</taxon>
        <taxon>asterids</taxon>
        <taxon>Ericales</taxon>
        <taxon>Ericaceae</taxon>
        <taxon>Ericoideae</taxon>
        <taxon>Rhodoreae</taxon>
        <taxon>Rhododendron</taxon>
    </lineage>
</organism>
<name>A0A834GBW9_RHOSS</name>
<reference evidence="2" key="1">
    <citation type="submission" date="2019-11" db="EMBL/GenBank/DDBJ databases">
        <authorList>
            <person name="Liu Y."/>
            <person name="Hou J."/>
            <person name="Li T.-Q."/>
            <person name="Guan C.-H."/>
            <person name="Wu X."/>
            <person name="Wu H.-Z."/>
            <person name="Ling F."/>
            <person name="Zhang R."/>
            <person name="Shi X.-G."/>
            <person name="Ren J.-P."/>
            <person name="Chen E.-F."/>
            <person name="Sun J.-M."/>
        </authorList>
    </citation>
    <scope>NUCLEOTIDE SEQUENCE</scope>
    <source>
        <strain evidence="2">Adult_tree_wgs_1</strain>
        <tissue evidence="2">Leaves</tissue>
    </source>
</reference>
<evidence type="ECO:0000313" key="3">
    <source>
        <dbReference type="Proteomes" id="UP000626092"/>
    </source>
</evidence>
<keyword evidence="1" id="KW-0472">Membrane</keyword>
<proteinExistence type="predicted"/>
<keyword evidence="3" id="KW-1185">Reference proteome</keyword>
<evidence type="ECO:0000256" key="1">
    <source>
        <dbReference type="SAM" id="Phobius"/>
    </source>
</evidence>